<evidence type="ECO:0000256" key="2">
    <source>
        <dbReference type="ARBA" id="ARBA00022840"/>
    </source>
</evidence>
<evidence type="ECO:0000259" key="8">
    <source>
        <dbReference type="PROSITE" id="PS50110"/>
    </source>
</evidence>
<dbReference type="InterPro" id="IPR025662">
    <property type="entry name" value="Sigma_54_int_dom_ATP-bd_1"/>
</dbReference>
<dbReference type="Pfam" id="PF02954">
    <property type="entry name" value="HTH_8"/>
    <property type="match status" value="1"/>
</dbReference>
<organism evidence="9 10">
    <name type="scientific">Chitinophaga parva</name>
    <dbReference type="NCBI Taxonomy" id="2169414"/>
    <lineage>
        <taxon>Bacteria</taxon>
        <taxon>Pseudomonadati</taxon>
        <taxon>Bacteroidota</taxon>
        <taxon>Chitinophagia</taxon>
        <taxon>Chitinophagales</taxon>
        <taxon>Chitinophagaceae</taxon>
        <taxon>Chitinophaga</taxon>
    </lineage>
</organism>
<dbReference type="Gene3D" id="3.40.50.300">
    <property type="entry name" value="P-loop containing nucleotide triphosphate hydrolases"/>
    <property type="match status" value="1"/>
</dbReference>
<feature type="domain" description="Response regulatory" evidence="8">
    <location>
        <begin position="4"/>
        <end position="118"/>
    </location>
</feature>
<keyword evidence="2" id="KW-0067">ATP-binding</keyword>
<dbReference type="Pfam" id="PF25601">
    <property type="entry name" value="AAA_lid_14"/>
    <property type="match status" value="1"/>
</dbReference>
<dbReference type="InterPro" id="IPR025944">
    <property type="entry name" value="Sigma_54_int_dom_CS"/>
</dbReference>
<dbReference type="PANTHER" id="PTHR32071:SF117">
    <property type="entry name" value="PTS-DEPENDENT DIHYDROXYACETONE KINASE OPERON REGULATORY PROTEIN-RELATED"/>
    <property type="match status" value="1"/>
</dbReference>
<dbReference type="AlphaFoldDB" id="A0A2T7BQ09"/>
<evidence type="ECO:0000256" key="5">
    <source>
        <dbReference type="ARBA" id="ARBA00023163"/>
    </source>
</evidence>
<dbReference type="InterPro" id="IPR058031">
    <property type="entry name" value="AAA_lid_NorR"/>
</dbReference>
<dbReference type="InterPro" id="IPR025943">
    <property type="entry name" value="Sigma_54_int_dom_ATP-bd_2"/>
</dbReference>
<dbReference type="GO" id="GO:0005524">
    <property type="term" value="F:ATP binding"/>
    <property type="evidence" value="ECO:0007669"/>
    <property type="project" value="UniProtKB-KW"/>
</dbReference>
<evidence type="ECO:0000256" key="1">
    <source>
        <dbReference type="ARBA" id="ARBA00022741"/>
    </source>
</evidence>
<dbReference type="SUPFAM" id="SSF46689">
    <property type="entry name" value="Homeodomain-like"/>
    <property type="match status" value="1"/>
</dbReference>
<dbReference type="SMART" id="SM00382">
    <property type="entry name" value="AAA"/>
    <property type="match status" value="1"/>
</dbReference>
<dbReference type="Pfam" id="PF00072">
    <property type="entry name" value="Response_reg"/>
    <property type="match status" value="1"/>
</dbReference>
<feature type="modified residue" description="4-aspartylphosphate" evidence="6">
    <location>
        <position position="54"/>
    </location>
</feature>
<dbReference type="CDD" id="cd00009">
    <property type="entry name" value="AAA"/>
    <property type="match status" value="1"/>
</dbReference>
<dbReference type="PROSITE" id="PS50045">
    <property type="entry name" value="SIGMA54_INTERACT_4"/>
    <property type="match status" value="1"/>
</dbReference>
<dbReference type="InterPro" id="IPR002078">
    <property type="entry name" value="Sigma_54_int"/>
</dbReference>
<dbReference type="Gene3D" id="1.10.10.60">
    <property type="entry name" value="Homeodomain-like"/>
    <property type="match status" value="1"/>
</dbReference>
<evidence type="ECO:0000313" key="10">
    <source>
        <dbReference type="Proteomes" id="UP000244450"/>
    </source>
</evidence>
<evidence type="ECO:0000313" key="9">
    <source>
        <dbReference type="EMBL" id="PUZ29730.1"/>
    </source>
</evidence>
<keyword evidence="3" id="KW-0805">Transcription regulation</keyword>
<dbReference type="GO" id="GO:0006355">
    <property type="term" value="P:regulation of DNA-templated transcription"/>
    <property type="evidence" value="ECO:0007669"/>
    <property type="project" value="InterPro"/>
</dbReference>
<dbReference type="Gene3D" id="3.40.50.2300">
    <property type="match status" value="1"/>
</dbReference>
<dbReference type="GO" id="GO:0043565">
    <property type="term" value="F:sequence-specific DNA binding"/>
    <property type="evidence" value="ECO:0007669"/>
    <property type="project" value="InterPro"/>
</dbReference>
<dbReference type="Pfam" id="PF00158">
    <property type="entry name" value="Sigma54_activat"/>
    <property type="match status" value="1"/>
</dbReference>
<dbReference type="CDD" id="cd17534">
    <property type="entry name" value="REC_DC-like"/>
    <property type="match status" value="1"/>
</dbReference>
<protein>
    <submittedName>
        <fullName evidence="9">DNA-binding response regulator</fullName>
    </submittedName>
</protein>
<gene>
    <name evidence="9" type="ORF">DCC81_09900</name>
</gene>
<dbReference type="PANTHER" id="PTHR32071">
    <property type="entry name" value="TRANSCRIPTIONAL REGULATORY PROTEIN"/>
    <property type="match status" value="1"/>
</dbReference>
<dbReference type="InterPro" id="IPR003593">
    <property type="entry name" value="AAA+_ATPase"/>
</dbReference>
<dbReference type="PROSITE" id="PS00676">
    <property type="entry name" value="SIGMA54_INTERACT_2"/>
    <property type="match status" value="1"/>
</dbReference>
<feature type="domain" description="Sigma-54 factor interaction" evidence="7">
    <location>
        <begin position="327"/>
        <end position="556"/>
    </location>
</feature>
<dbReference type="OrthoDB" id="9767722at2"/>
<evidence type="ECO:0000259" key="7">
    <source>
        <dbReference type="PROSITE" id="PS50045"/>
    </source>
</evidence>
<dbReference type="PROSITE" id="PS00675">
    <property type="entry name" value="SIGMA54_INTERACT_1"/>
    <property type="match status" value="1"/>
</dbReference>
<keyword evidence="5" id="KW-0804">Transcription</keyword>
<dbReference type="InterPro" id="IPR009057">
    <property type="entry name" value="Homeodomain-like_sf"/>
</dbReference>
<comment type="caution">
    <text evidence="9">The sequence shown here is derived from an EMBL/GenBank/DDBJ whole genome shotgun (WGS) entry which is preliminary data.</text>
</comment>
<dbReference type="RefSeq" id="WP_108686368.1">
    <property type="nucleotide sequence ID" value="NZ_QCYK01000001.1"/>
</dbReference>
<dbReference type="SUPFAM" id="SSF52172">
    <property type="entry name" value="CheY-like"/>
    <property type="match status" value="1"/>
</dbReference>
<accession>A0A2T7BQ09</accession>
<dbReference type="Proteomes" id="UP000244450">
    <property type="component" value="Unassembled WGS sequence"/>
</dbReference>
<dbReference type="PROSITE" id="PS00688">
    <property type="entry name" value="SIGMA54_INTERACT_3"/>
    <property type="match status" value="1"/>
</dbReference>
<reference evidence="9 10" key="1">
    <citation type="submission" date="2018-04" db="EMBL/GenBank/DDBJ databases">
        <title>Chitinophaga fuyangensis sp. nov., isolated from soil in a chemical factory.</title>
        <authorList>
            <person name="Chen K."/>
        </authorList>
    </citation>
    <scope>NUCLEOTIDE SEQUENCE [LARGE SCALE GENOMIC DNA]</scope>
    <source>
        <strain evidence="9 10">LY-1</strain>
    </source>
</reference>
<proteinExistence type="predicted"/>
<dbReference type="SUPFAM" id="SSF52540">
    <property type="entry name" value="P-loop containing nucleoside triphosphate hydrolases"/>
    <property type="match status" value="1"/>
</dbReference>
<sequence>MKQKILIVEDQFVEADYFRLMLTKGGYTVTGTARTVTEAQEMIRKDRPHFVLLDILLKGRQTGIDLARQLAEDHLPFVYLSANSNEEILHAAKATQPYGFLVKPVREKDLLVMLEIARYRHEHSVETQHRKEATTQQNIARILASTAGWEQKMLDLTTTLQPGIPFDYLVASPDDATRLRLPWISYLRVGLNEYQKIDATALHNITGKTPEARRHAQDSAALPAFYNAGALPAVYETAPLHRLLTGTFNMHSLFTIPVQLAGGKSFTLDLYSRKPDAYHNDHVSLLTRVQDALQKGIEKHLSGAVTGASKATVAITAPTEAKGFEGMVGHSAAMLGVVDHVSQVAPTDTSVILLGESGTGKEKIADCIHALSPRQGKPFIKVNCAALPASLIESELFGHERGAFTGASEKRTGKFEKADKGTIFLDEIGEMPLELQAKLLRVLQEKEIERVGGTDTIRIDVRIIAATNKNLEKEVAEGRFRLDLYYRLNVFPVTLPPLRQRYEDIPALAQHFIAQYNRKTGKKITGFSAHALKKMLAYHWPGNIRELEHLVERHVLLAKGTVIEDVALPHPYETSAPGGMEPSRMKTIQENERDYIIAVLRKCNGRVWGQGAAAEILNLPPSTLKTRMKKLGIRKEYRE</sequence>
<dbReference type="EMBL" id="QCYK01000001">
    <property type="protein sequence ID" value="PUZ29730.1"/>
    <property type="molecule type" value="Genomic_DNA"/>
</dbReference>
<dbReference type="PROSITE" id="PS50110">
    <property type="entry name" value="RESPONSE_REGULATORY"/>
    <property type="match status" value="1"/>
</dbReference>
<dbReference type="InterPro" id="IPR027417">
    <property type="entry name" value="P-loop_NTPase"/>
</dbReference>
<dbReference type="InterPro" id="IPR002197">
    <property type="entry name" value="HTH_Fis"/>
</dbReference>
<dbReference type="GO" id="GO:0000160">
    <property type="term" value="P:phosphorelay signal transduction system"/>
    <property type="evidence" value="ECO:0007669"/>
    <property type="project" value="InterPro"/>
</dbReference>
<name>A0A2T7BQ09_9BACT</name>
<dbReference type="Gene3D" id="1.10.8.60">
    <property type="match status" value="1"/>
</dbReference>
<evidence type="ECO:0000256" key="3">
    <source>
        <dbReference type="ARBA" id="ARBA00023015"/>
    </source>
</evidence>
<keyword evidence="10" id="KW-1185">Reference proteome</keyword>
<evidence type="ECO:0000256" key="4">
    <source>
        <dbReference type="ARBA" id="ARBA00023125"/>
    </source>
</evidence>
<dbReference type="InterPro" id="IPR011006">
    <property type="entry name" value="CheY-like_superfamily"/>
</dbReference>
<keyword evidence="4 9" id="KW-0238">DNA-binding</keyword>
<dbReference type="SMART" id="SM00448">
    <property type="entry name" value="REC"/>
    <property type="match status" value="1"/>
</dbReference>
<dbReference type="FunFam" id="3.40.50.300:FF:000006">
    <property type="entry name" value="DNA-binding transcriptional regulator NtrC"/>
    <property type="match status" value="1"/>
</dbReference>
<keyword evidence="6" id="KW-0597">Phosphoprotein</keyword>
<keyword evidence="1" id="KW-0547">Nucleotide-binding</keyword>
<evidence type="ECO:0000256" key="6">
    <source>
        <dbReference type="PROSITE-ProRule" id="PRU00169"/>
    </source>
</evidence>
<dbReference type="InterPro" id="IPR001789">
    <property type="entry name" value="Sig_transdc_resp-reg_receiver"/>
</dbReference>